<feature type="domain" description="Histidine kinase" evidence="10">
    <location>
        <begin position="284"/>
        <end position="491"/>
    </location>
</feature>
<dbReference type="GO" id="GO:0000155">
    <property type="term" value="F:phosphorelay sensor kinase activity"/>
    <property type="evidence" value="ECO:0007669"/>
    <property type="project" value="InterPro"/>
</dbReference>
<reference evidence="14 15" key="1">
    <citation type="submission" date="2018-03" db="EMBL/GenBank/DDBJ databases">
        <title>Genomic Encyclopedia of Archaeal and Bacterial Type Strains, Phase II (KMG-II): from individual species to whole genera.</title>
        <authorList>
            <person name="Goeker M."/>
        </authorList>
    </citation>
    <scope>NUCLEOTIDE SEQUENCE [LARGE SCALE GENOMIC DNA]</scope>
    <source>
        <strain evidence="14 15">DSM 28354</strain>
    </source>
</reference>
<dbReference type="SMART" id="SM00086">
    <property type="entry name" value="PAC"/>
    <property type="match status" value="1"/>
</dbReference>
<dbReference type="SUPFAM" id="SSF47384">
    <property type="entry name" value="Homodimeric domain of signal transducing histidine kinase"/>
    <property type="match status" value="1"/>
</dbReference>
<evidence type="ECO:0000259" key="10">
    <source>
        <dbReference type="PROSITE" id="PS50109"/>
    </source>
</evidence>
<dbReference type="CDD" id="cd00156">
    <property type="entry name" value="REC"/>
    <property type="match status" value="1"/>
</dbReference>
<feature type="domain" description="PAC" evidence="13">
    <location>
        <begin position="219"/>
        <end position="271"/>
    </location>
</feature>
<dbReference type="Gene3D" id="3.40.50.2300">
    <property type="match status" value="1"/>
</dbReference>
<dbReference type="Gene3D" id="1.10.287.130">
    <property type="match status" value="1"/>
</dbReference>
<dbReference type="Pfam" id="PF08448">
    <property type="entry name" value="PAS_4"/>
    <property type="match status" value="1"/>
</dbReference>
<evidence type="ECO:0000313" key="14">
    <source>
        <dbReference type="EMBL" id="PRY33937.1"/>
    </source>
</evidence>
<dbReference type="GO" id="GO:0005524">
    <property type="term" value="F:ATP binding"/>
    <property type="evidence" value="ECO:0007669"/>
    <property type="project" value="UniProtKB-KW"/>
</dbReference>
<dbReference type="PROSITE" id="PS50109">
    <property type="entry name" value="HIS_KIN"/>
    <property type="match status" value="1"/>
</dbReference>
<dbReference type="InterPro" id="IPR013656">
    <property type="entry name" value="PAS_4"/>
</dbReference>
<gene>
    <name evidence="14" type="ORF">CLV58_11987</name>
</gene>
<dbReference type="InterPro" id="IPR005467">
    <property type="entry name" value="His_kinase_dom"/>
</dbReference>
<dbReference type="Gene3D" id="3.30.565.10">
    <property type="entry name" value="Histidine kinase-like ATPase, C-terminal domain"/>
    <property type="match status" value="1"/>
</dbReference>
<evidence type="ECO:0000256" key="8">
    <source>
        <dbReference type="ARBA" id="ARBA00023012"/>
    </source>
</evidence>
<keyword evidence="15" id="KW-1185">Reference proteome</keyword>
<feature type="domain" description="Response regulatory" evidence="11">
    <location>
        <begin position="18"/>
        <end position="135"/>
    </location>
</feature>
<dbReference type="InterPro" id="IPR035965">
    <property type="entry name" value="PAS-like_dom_sf"/>
</dbReference>
<dbReference type="EC" id="2.7.13.3" evidence="2"/>
<dbReference type="SUPFAM" id="SSF55785">
    <property type="entry name" value="PYP-like sensor domain (PAS domain)"/>
    <property type="match status" value="1"/>
</dbReference>
<proteinExistence type="predicted"/>
<keyword evidence="3 9" id="KW-0597">Phosphoprotein</keyword>
<dbReference type="SUPFAM" id="SSF55874">
    <property type="entry name" value="ATPase domain of HSP90 chaperone/DNA topoisomerase II/histidine kinase"/>
    <property type="match status" value="1"/>
</dbReference>
<dbReference type="PANTHER" id="PTHR43065:SF10">
    <property type="entry name" value="PEROXIDE STRESS-ACTIVATED HISTIDINE KINASE MAK3"/>
    <property type="match status" value="1"/>
</dbReference>
<evidence type="ECO:0000259" key="12">
    <source>
        <dbReference type="PROSITE" id="PS50112"/>
    </source>
</evidence>
<dbReference type="InterPro" id="IPR001610">
    <property type="entry name" value="PAC"/>
</dbReference>
<dbReference type="InterPro" id="IPR011006">
    <property type="entry name" value="CheY-like_superfamily"/>
</dbReference>
<dbReference type="PROSITE" id="PS50110">
    <property type="entry name" value="RESPONSE_REGULATORY"/>
    <property type="match status" value="1"/>
</dbReference>
<dbReference type="CDD" id="cd00082">
    <property type="entry name" value="HisKA"/>
    <property type="match status" value="1"/>
</dbReference>
<dbReference type="SMART" id="SM00091">
    <property type="entry name" value="PAS"/>
    <property type="match status" value="1"/>
</dbReference>
<comment type="catalytic activity">
    <reaction evidence="1">
        <text>ATP + protein L-histidine = ADP + protein N-phospho-L-histidine.</text>
        <dbReference type="EC" id="2.7.13.3"/>
    </reaction>
</comment>
<evidence type="ECO:0000256" key="3">
    <source>
        <dbReference type="ARBA" id="ARBA00022553"/>
    </source>
</evidence>
<dbReference type="InterPro" id="IPR003661">
    <property type="entry name" value="HisK_dim/P_dom"/>
</dbReference>
<dbReference type="CDD" id="cd00130">
    <property type="entry name" value="PAS"/>
    <property type="match status" value="1"/>
</dbReference>
<dbReference type="PRINTS" id="PR00344">
    <property type="entry name" value="BCTRLSENSOR"/>
</dbReference>
<dbReference type="OrthoDB" id="9806995at2"/>
<accession>A0A2T0SKJ1</accession>
<dbReference type="Pfam" id="PF02518">
    <property type="entry name" value="HATPase_c"/>
    <property type="match status" value="1"/>
</dbReference>
<evidence type="ECO:0000259" key="13">
    <source>
        <dbReference type="PROSITE" id="PS50113"/>
    </source>
</evidence>
<dbReference type="InterPro" id="IPR000700">
    <property type="entry name" value="PAS-assoc_C"/>
</dbReference>
<evidence type="ECO:0000256" key="9">
    <source>
        <dbReference type="PROSITE-ProRule" id="PRU00169"/>
    </source>
</evidence>
<dbReference type="AlphaFoldDB" id="A0A2T0SKJ1"/>
<evidence type="ECO:0000256" key="4">
    <source>
        <dbReference type="ARBA" id="ARBA00022679"/>
    </source>
</evidence>
<dbReference type="SMART" id="SM00388">
    <property type="entry name" value="HisKA"/>
    <property type="match status" value="1"/>
</dbReference>
<comment type="caution">
    <text evidence="14">The sequence shown here is derived from an EMBL/GenBank/DDBJ whole genome shotgun (WGS) entry which is preliminary data.</text>
</comment>
<dbReference type="EMBL" id="PVTE01000019">
    <property type="protein sequence ID" value="PRY33937.1"/>
    <property type="molecule type" value="Genomic_DNA"/>
</dbReference>
<dbReference type="Proteomes" id="UP000238375">
    <property type="component" value="Unassembled WGS sequence"/>
</dbReference>
<dbReference type="SMART" id="SM00448">
    <property type="entry name" value="REC"/>
    <property type="match status" value="1"/>
</dbReference>
<evidence type="ECO:0000256" key="2">
    <source>
        <dbReference type="ARBA" id="ARBA00012438"/>
    </source>
</evidence>
<dbReference type="SMART" id="SM00387">
    <property type="entry name" value="HATPase_c"/>
    <property type="match status" value="1"/>
</dbReference>
<keyword evidence="8" id="KW-0902">Two-component regulatory system</keyword>
<dbReference type="PROSITE" id="PS50113">
    <property type="entry name" value="PAC"/>
    <property type="match status" value="1"/>
</dbReference>
<feature type="domain" description="PAS" evidence="12">
    <location>
        <begin position="148"/>
        <end position="194"/>
    </location>
</feature>
<protein>
    <recommendedName>
        <fullName evidence="2">histidine kinase</fullName>
        <ecNumber evidence="2">2.7.13.3</ecNumber>
    </recommendedName>
</protein>
<dbReference type="PANTHER" id="PTHR43065">
    <property type="entry name" value="SENSOR HISTIDINE KINASE"/>
    <property type="match status" value="1"/>
</dbReference>
<sequence>MMSNDSLLDAPVKQNKINVLLVEDDEDDYMLTRALVSSRENANIRLDWVDSYERAIDMIMTGKHDVYLVDYRLGPHTGINLIQEATQMGCRAPMILLTGQDDLTVDQSALEMGAADYLVKGRIDAQLLGRSIRYALRQASVLSEVADKENKYRSLFERSIDAIFVIDHDLRFQDANSSVERLLGYTREQLCGMNPARLFADLNCLRELRFNVREHGQIKDFEAILLTREGRKRICQLSIWAVDDSRGQPEWFQGIVRDITEQKKAQQDLILAEKLSMTGKIARSIAHEVRNPLTNLSLALEQLKDELEVDNEYVTMFTDIIGRNVDRIGQLITEMLNSSKPREPERRRQDFNEVVRSTVMMVNDRIKLKRMRLETDYVAGDCQTLIDREQIKTAILNLLVNAVEAMEEGKGVLQVRTDCSADKVYVQITDNGGGISPTVRQRLFDPFFTGKSGGMGLGLTATQNIVGSHKGSIEVESEVGRGTTFRLSFPK</sequence>
<dbReference type="InterPro" id="IPR004358">
    <property type="entry name" value="Sig_transdc_His_kin-like_C"/>
</dbReference>
<dbReference type="InterPro" id="IPR036097">
    <property type="entry name" value="HisK_dim/P_sf"/>
</dbReference>
<keyword evidence="6 14" id="KW-0418">Kinase</keyword>
<dbReference type="InterPro" id="IPR003594">
    <property type="entry name" value="HATPase_dom"/>
</dbReference>
<dbReference type="InterPro" id="IPR001789">
    <property type="entry name" value="Sig_transdc_resp-reg_receiver"/>
</dbReference>
<evidence type="ECO:0000259" key="11">
    <source>
        <dbReference type="PROSITE" id="PS50110"/>
    </source>
</evidence>
<dbReference type="Pfam" id="PF00072">
    <property type="entry name" value="Response_reg"/>
    <property type="match status" value="1"/>
</dbReference>
<dbReference type="SUPFAM" id="SSF52172">
    <property type="entry name" value="CheY-like"/>
    <property type="match status" value="1"/>
</dbReference>
<dbReference type="Gene3D" id="3.30.450.20">
    <property type="entry name" value="PAS domain"/>
    <property type="match status" value="1"/>
</dbReference>
<keyword evidence="7" id="KW-0067">ATP-binding</keyword>
<dbReference type="InterPro" id="IPR000014">
    <property type="entry name" value="PAS"/>
</dbReference>
<dbReference type="InterPro" id="IPR036890">
    <property type="entry name" value="HATPase_C_sf"/>
</dbReference>
<name>A0A2T0SKJ1_9BACT</name>
<dbReference type="PROSITE" id="PS50112">
    <property type="entry name" value="PAS"/>
    <property type="match status" value="1"/>
</dbReference>
<evidence type="ECO:0000313" key="15">
    <source>
        <dbReference type="Proteomes" id="UP000238375"/>
    </source>
</evidence>
<dbReference type="RefSeq" id="WP_106139597.1">
    <property type="nucleotide sequence ID" value="NZ_PVTE01000019.1"/>
</dbReference>
<dbReference type="Pfam" id="PF00512">
    <property type="entry name" value="HisKA"/>
    <property type="match status" value="1"/>
</dbReference>
<evidence type="ECO:0000256" key="6">
    <source>
        <dbReference type="ARBA" id="ARBA00022777"/>
    </source>
</evidence>
<feature type="modified residue" description="4-aspartylphosphate" evidence="9">
    <location>
        <position position="70"/>
    </location>
</feature>
<evidence type="ECO:0000256" key="7">
    <source>
        <dbReference type="ARBA" id="ARBA00022840"/>
    </source>
</evidence>
<keyword evidence="4" id="KW-0808">Transferase</keyword>
<keyword evidence="5" id="KW-0547">Nucleotide-binding</keyword>
<evidence type="ECO:0000256" key="5">
    <source>
        <dbReference type="ARBA" id="ARBA00022741"/>
    </source>
</evidence>
<evidence type="ECO:0000256" key="1">
    <source>
        <dbReference type="ARBA" id="ARBA00000085"/>
    </source>
</evidence>
<dbReference type="NCBIfam" id="TIGR00229">
    <property type="entry name" value="sensory_box"/>
    <property type="match status" value="1"/>
</dbReference>
<organism evidence="14 15">
    <name type="scientific">Spirosoma oryzae</name>
    <dbReference type="NCBI Taxonomy" id="1469603"/>
    <lineage>
        <taxon>Bacteria</taxon>
        <taxon>Pseudomonadati</taxon>
        <taxon>Bacteroidota</taxon>
        <taxon>Cytophagia</taxon>
        <taxon>Cytophagales</taxon>
        <taxon>Cytophagaceae</taxon>
        <taxon>Spirosoma</taxon>
    </lineage>
</organism>